<accession>A0ABQ4UFA9</accession>
<name>A0ABQ4UFA9_9HYPH</name>
<dbReference type="Proteomes" id="UP001055039">
    <property type="component" value="Unassembled WGS sequence"/>
</dbReference>
<sequence length="99" mass="10750">MAAARNLDVDPYRADEMRVVGYLLEIAPDVGAGDDPIGFLIASHSAMRTGRPACPAETPLRNTDLPVIEEPRVPRRAPLDGDPTRPANGERLPPGRYHP</sequence>
<evidence type="ECO:0000256" key="1">
    <source>
        <dbReference type="SAM" id="MobiDB-lite"/>
    </source>
</evidence>
<keyword evidence="3" id="KW-1185">Reference proteome</keyword>
<reference evidence="2" key="1">
    <citation type="journal article" date="2021" name="Front. Microbiol.">
        <title>Comprehensive Comparative Genomics and Phenotyping of Methylobacterium Species.</title>
        <authorList>
            <person name="Alessa O."/>
            <person name="Ogura Y."/>
            <person name="Fujitani Y."/>
            <person name="Takami H."/>
            <person name="Hayashi T."/>
            <person name="Sahin N."/>
            <person name="Tani A."/>
        </authorList>
    </citation>
    <scope>NUCLEOTIDE SEQUENCE</scope>
    <source>
        <strain evidence="2">NBRC 15686</strain>
    </source>
</reference>
<feature type="region of interest" description="Disordered" evidence="1">
    <location>
        <begin position="50"/>
        <end position="99"/>
    </location>
</feature>
<feature type="compositionally biased region" description="Basic and acidic residues" evidence="1">
    <location>
        <begin position="69"/>
        <end position="83"/>
    </location>
</feature>
<protein>
    <submittedName>
        <fullName evidence="2">Uncharacterized protein</fullName>
    </submittedName>
</protein>
<proteinExistence type="predicted"/>
<gene>
    <name evidence="2" type="ORF">LNAOJCKE_3020</name>
</gene>
<evidence type="ECO:0000313" key="3">
    <source>
        <dbReference type="Proteomes" id="UP001055039"/>
    </source>
</evidence>
<reference evidence="2" key="2">
    <citation type="submission" date="2021-08" db="EMBL/GenBank/DDBJ databases">
        <authorList>
            <person name="Tani A."/>
            <person name="Ola A."/>
            <person name="Ogura Y."/>
            <person name="Katsura K."/>
            <person name="Hayashi T."/>
        </authorList>
    </citation>
    <scope>NUCLEOTIDE SEQUENCE</scope>
    <source>
        <strain evidence="2">NBRC 15686</strain>
    </source>
</reference>
<dbReference type="RefSeq" id="WP_238225244.1">
    <property type="nucleotide sequence ID" value="NZ_BAAADH010000077.1"/>
</dbReference>
<organism evidence="2 3">
    <name type="scientific">Methylorubrum aminovorans</name>
    <dbReference type="NCBI Taxonomy" id="269069"/>
    <lineage>
        <taxon>Bacteria</taxon>
        <taxon>Pseudomonadati</taxon>
        <taxon>Pseudomonadota</taxon>
        <taxon>Alphaproteobacteria</taxon>
        <taxon>Hyphomicrobiales</taxon>
        <taxon>Methylobacteriaceae</taxon>
        <taxon>Methylorubrum</taxon>
    </lineage>
</organism>
<comment type="caution">
    <text evidence="2">The sequence shown here is derived from an EMBL/GenBank/DDBJ whole genome shotgun (WGS) entry which is preliminary data.</text>
</comment>
<dbReference type="EMBL" id="BPRC01000010">
    <property type="protein sequence ID" value="GJE65807.1"/>
    <property type="molecule type" value="Genomic_DNA"/>
</dbReference>
<evidence type="ECO:0000313" key="2">
    <source>
        <dbReference type="EMBL" id="GJE65807.1"/>
    </source>
</evidence>